<evidence type="ECO:0000313" key="3">
    <source>
        <dbReference type="Proteomes" id="UP001499951"/>
    </source>
</evidence>
<dbReference type="EMBL" id="BAAADD010000001">
    <property type="protein sequence ID" value="GAA0555794.1"/>
    <property type="molecule type" value="Genomic_DNA"/>
</dbReference>
<keyword evidence="1" id="KW-0472">Membrane</keyword>
<gene>
    <name evidence="2" type="ORF">GCM10008942_00320</name>
</gene>
<evidence type="ECO:0000256" key="1">
    <source>
        <dbReference type="SAM" id="Phobius"/>
    </source>
</evidence>
<keyword evidence="1" id="KW-0812">Transmembrane</keyword>
<feature type="transmembrane region" description="Helical" evidence="1">
    <location>
        <begin position="29"/>
        <end position="48"/>
    </location>
</feature>
<protein>
    <submittedName>
        <fullName evidence="2">Uncharacterized protein</fullName>
    </submittedName>
</protein>
<accession>A0ABN1E017</accession>
<organism evidence="2 3">
    <name type="scientific">Rhizomicrobium electricum</name>
    <dbReference type="NCBI Taxonomy" id="480070"/>
    <lineage>
        <taxon>Bacteria</taxon>
        <taxon>Pseudomonadati</taxon>
        <taxon>Pseudomonadota</taxon>
        <taxon>Alphaproteobacteria</taxon>
        <taxon>Micropepsales</taxon>
        <taxon>Micropepsaceae</taxon>
        <taxon>Rhizomicrobium</taxon>
    </lineage>
</organism>
<name>A0ABN1E017_9PROT</name>
<keyword evidence="3" id="KW-1185">Reference proteome</keyword>
<reference evidence="2 3" key="1">
    <citation type="journal article" date="2019" name="Int. J. Syst. Evol. Microbiol.">
        <title>The Global Catalogue of Microorganisms (GCM) 10K type strain sequencing project: providing services to taxonomists for standard genome sequencing and annotation.</title>
        <authorList>
            <consortium name="The Broad Institute Genomics Platform"/>
            <consortium name="The Broad Institute Genome Sequencing Center for Infectious Disease"/>
            <person name="Wu L."/>
            <person name="Ma J."/>
        </authorList>
    </citation>
    <scope>NUCLEOTIDE SEQUENCE [LARGE SCALE GENOMIC DNA]</scope>
    <source>
        <strain evidence="2 3">JCM 15089</strain>
    </source>
</reference>
<evidence type="ECO:0000313" key="2">
    <source>
        <dbReference type="EMBL" id="GAA0555794.1"/>
    </source>
</evidence>
<sequence>MTRVFALLVSCAVTPLVFVAAAGLADVPAWLMVLSLTFWAAVVGVSVWQNHFGLRPQPVAEIKQPLSRGSGLHAP</sequence>
<proteinExistence type="predicted"/>
<keyword evidence="1" id="KW-1133">Transmembrane helix</keyword>
<dbReference type="Proteomes" id="UP001499951">
    <property type="component" value="Unassembled WGS sequence"/>
</dbReference>
<comment type="caution">
    <text evidence="2">The sequence shown here is derived from an EMBL/GenBank/DDBJ whole genome shotgun (WGS) entry which is preliminary data.</text>
</comment>